<evidence type="ECO:0000256" key="8">
    <source>
        <dbReference type="ARBA" id="ARBA00022833"/>
    </source>
</evidence>
<keyword evidence="6" id="KW-0479">Metal-binding</keyword>
<evidence type="ECO:0000259" key="17">
    <source>
        <dbReference type="Pfam" id="PF02225"/>
    </source>
</evidence>
<dbReference type="PANTHER" id="PTHR10404:SF77">
    <property type="entry name" value="GLUTAMATE CARBOXYPEPTIDASE 2 HOMOLOG"/>
    <property type="match status" value="1"/>
</dbReference>
<dbReference type="SUPFAM" id="SSF47672">
    <property type="entry name" value="Transferrin receptor-like dimerisation domain"/>
    <property type="match status" value="1"/>
</dbReference>
<keyword evidence="9" id="KW-0106">Calcium</keyword>
<dbReference type="InterPro" id="IPR007365">
    <property type="entry name" value="TFR-like_dimer_dom"/>
</dbReference>
<evidence type="ECO:0000256" key="10">
    <source>
        <dbReference type="ARBA" id="ARBA00023049"/>
    </source>
</evidence>
<dbReference type="GO" id="GO:0006508">
    <property type="term" value="P:proteolysis"/>
    <property type="evidence" value="ECO:0007669"/>
    <property type="project" value="UniProtKB-KW"/>
</dbReference>
<evidence type="ECO:0000256" key="12">
    <source>
        <dbReference type="ARBA" id="ARBA00023180"/>
    </source>
</evidence>
<dbReference type="GO" id="GO:0046872">
    <property type="term" value="F:metal ion binding"/>
    <property type="evidence" value="ECO:0007669"/>
    <property type="project" value="UniProtKB-KW"/>
</dbReference>
<dbReference type="eggNOG" id="KOG2195">
    <property type="taxonomic scope" value="Eukaryota"/>
</dbReference>
<keyword evidence="8" id="KW-0862">Zinc</keyword>
<dbReference type="Gene3D" id="3.40.630.10">
    <property type="entry name" value="Zn peptidases"/>
    <property type="match status" value="1"/>
</dbReference>
<comment type="subcellular location">
    <subcellularLocation>
        <location evidence="2">Apical cell membrane</location>
    </subcellularLocation>
</comment>
<evidence type="ECO:0000256" key="11">
    <source>
        <dbReference type="ARBA" id="ARBA00023157"/>
    </source>
</evidence>
<dbReference type="FunFam" id="3.40.630.10:FF:000101">
    <property type="entry name" value="N-acetylated alpha-linked acidic dipeptidase like 1"/>
    <property type="match status" value="1"/>
</dbReference>
<accession>A7RZU1</accession>
<feature type="domain" description="Transferrin receptor-like dimerisation" evidence="18">
    <location>
        <begin position="542"/>
        <end position="658"/>
    </location>
</feature>
<dbReference type="SUPFAM" id="SSF53187">
    <property type="entry name" value="Zn-dependent exopeptidases"/>
    <property type="match status" value="1"/>
</dbReference>
<evidence type="ECO:0000256" key="6">
    <source>
        <dbReference type="ARBA" id="ARBA00022723"/>
    </source>
</evidence>
<comment type="cofactor">
    <cofactor evidence="1">
        <name>Zn(2+)</name>
        <dbReference type="ChEBI" id="CHEBI:29105"/>
    </cofactor>
</comment>
<dbReference type="InParanoid" id="A7RZU1"/>
<dbReference type="OMA" id="FHFLESQ"/>
<dbReference type="Pfam" id="PF04389">
    <property type="entry name" value="Peptidase_M28"/>
    <property type="match status" value="1"/>
</dbReference>
<evidence type="ECO:0000256" key="4">
    <source>
        <dbReference type="ARBA" id="ARBA00022438"/>
    </source>
</evidence>
<comment type="similarity">
    <text evidence="3">Belongs to the peptidase M28 family. M28B subfamily.</text>
</comment>
<evidence type="ECO:0000256" key="16">
    <source>
        <dbReference type="SAM" id="MobiDB-lite"/>
    </source>
</evidence>
<sequence>FSSVPRLAGTNGSYQLALYQEKEFKSYGFDNVELKKYEVLLSYPNKPGFVALLYANHTEQHRSAEQERVLDASENHTDRVSPFNAYSPSGDVKGKLVYVNYGREEDFKYLKDNNINVTGKIVIARYGKLFRGGKAQNAERRGAKGLILYSDPADTGGQEKTYPDGMALSPDGVQRGNLWMEKGDPLTPGYPATDGIYRRPEAEVPFPKIPVKPISWEDAEPLLRYRADASKSDRQKDEQTGRRICVGGDEWTDRQKDGNVRVFVDNKLEKRSVHNVIATINGDEEPDRYVILGSHRDAWVFGGVDPSTGQTVLMETARLVGHLRKESWRPRRTIIFASWDAEEYGILGSAEWVEENEKILSSRAVAYINIDSAVTGQYGQKRSRIIYIYIYIYINMFIFTKVLSVNGIGNSTDNLYEEWKRNVPDAKNEHPSVETIGSGSDYLFFIQRIGIPSIDFRFVGNSVRSSYPVYHTLHDTYHYVTKFLDPDMRLHAAVTKVALRMLMKLADSRVVPLDVRRLARAIDSYGKTLNETYSDDLAKQSITLKYVFEAISEFKDAAEDFSKYLEKLDTNDAVKVMRANDRLIQLDRAFINTEGLPNRPAIRHLLYAPSVFNLYAGSNFAGITDSIYEAKHNGKDWEQVKKQISMVVHAMRSAVSIFKPLPA</sequence>
<dbReference type="CDD" id="cd02121">
    <property type="entry name" value="PA_GCPII_like"/>
    <property type="match status" value="1"/>
</dbReference>
<keyword evidence="7" id="KW-0378">Hydrolase</keyword>
<evidence type="ECO:0000256" key="7">
    <source>
        <dbReference type="ARBA" id="ARBA00022801"/>
    </source>
</evidence>
<dbReference type="EMBL" id="DS469558">
    <property type="protein sequence ID" value="EDO43050.1"/>
    <property type="molecule type" value="Genomic_DNA"/>
</dbReference>
<dbReference type="InterPro" id="IPR007484">
    <property type="entry name" value="Peptidase_M28"/>
</dbReference>
<dbReference type="AlphaFoldDB" id="A7RZU1"/>
<feature type="domain" description="PA" evidence="17">
    <location>
        <begin position="92"/>
        <end position="163"/>
    </location>
</feature>
<dbReference type="InterPro" id="IPR036757">
    <property type="entry name" value="TFR-like_dimer_dom_sf"/>
</dbReference>
<feature type="region of interest" description="Disordered" evidence="16">
    <location>
        <begin position="149"/>
        <end position="170"/>
    </location>
</feature>
<evidence type="ECO:0000256" key="15">
    <source>
        <dbReference type="ARBA" id="ARBA00081462"/>
    </source>
</evidence>
<dbReference type="PhylomeDB" id="A7RZU1"/>
<dbReference type="PANTHER" id="PTHR10404">
    <property type="entry name" value="N-ACETYLATED-ALPHA-LINKED ACIDIC DIPEPTIDASE"/>
    <property type="match status" value="1"/>
</dbReference>
<dbReference type="SUPFAM" id="SSF52025">
    <property type="entry name" value="PA domain"/>
    <property type="match status" value="1"/>
</dbReference>
<dbReference type="GO" id="GO:0004180">
    <property type="term" value="F:carboxypeptidase activity"/>
    <property type="evidence" value="ECO:0000318"/>
    <property type="project" value="GO_Central"/>
</dbReference>
<evidence type="ECO:0000259" key="18">
    <source>
        <dbReference type="Pfam" id="PF04253"/>
    </source>
</evidence>
<dbReference type="GO" id="GO:0016324">
    <property type="term" value="C:apical plasma membrane"/>
    <property type="evidence" value="ECO:0007669"/>
    <property type="project" value="UniProtKB-SubCell"/>
</dbReference>
<evidence type="ECO:0000256" key="1">
    <source>
        <dbReference type="ARBA" id="ARBA00001947"/>
    </source>
</evidence>
<dbReference type="FunFam" id="1.20.930.40:FF:000001">
    <property type="entry name" value="N-acetylated-alpha-linked acidic dipeptidase 2"/>
    <property type="match status" value="1"/>
</dbReference>
<dbReference type="GO" id="GO:0004177">
    <property type="term" value="F:aminopeptidase activity"/>
    <property type="evidence" value="ECO:0007669"/>
    <property type="project" value="UniProtKB-KW"/>
</dbReference>
<keyword evidence="12" id="KW-0325">Glycoprotein</keyword>
<dbReference type="Proteomes" id="UP000001593">
    <property type="component" value="Unassembled WGS sequence"/>
</dbReference>
<evidence type="ECO:0000259" key="19">
    <source>
        <dbReference type="Pfam" id="PF04389"/>
    </source>
</evidence>
<gene>
    <name evidence="20" type="ORF">NEMVEDRAFT_v1g99196</name>
</gene>
<dbReference type="Pfam" id="PF02225">
    <property type="entry name" value="PA"/>
    <property type="match status" value="1"/>
</dbReference>
<dbReference type="GO" id="GO:0008237">
    <property type="term" value="F:metallopeptidase activity"/>
    <property type="evidence" value="ECO:0007669"/>
    <property type="project" value="UniProtKB-KW"/>
</dbReference>
<evidence type="ECO:0000256" key="14">
    <source>
        <dbReference type="ARBA" id="ARBA00068168"/>
    </source>
</evidence>
<protein>
    <recommendedName>
        <fullName evidence="14">Aminopeptidase NAALADL1</fullName>
    </recommendedName>
    <alternativeName>
        <fullName evidence="15">N-acetylated-alpha-linked acidic dipeptidase-like protein</fullName>
    </alternativeName>
</protein>
<keyword evidence="21" id="KW-1185">Reference proteome</keyword>
<feature type="domain" description="Peptidase M28" evidence="19">
    <location>
        <begin position="275"/>
        <end position="480"/>
    </location>
</feature>
<evidence type="ECO:0000256" key="3">
    <source>
        <dbReference type="ARBA" id="ARBA00005634"/>
    </source>
</evidence>
<comment type="function">
    <text evidence="13">Aminopeptidase with broad substrate specificity. Has lower activity with substrates that have Asp or Glu in the P2' position, or Pro in the P3' position. Lacks activity with substrates that have both Pro in the P3' position and Asp or Glu in the P2' position. Lacks carboxypeptidase activity. Lacks dipeptidyl-peptidase IV type activity.</text>
</comment>
<reference evidence="20" key="1">
    <citation type="journal article" date="2007" name="Science">
        <title>Sea anemone genome reveals ancestral eumetazoan gene repertoire and genomic organization.</title>
        <authorList>
            <person name="Putnam N.H."/>
            <person name="Srivastava M."/>
            <person name="Hellsten U."/>
            <person name="Dirks B."/>
            <person name="Chapman J."/>
            <person name="Salamov A."/>
            <person name="Terry A."/>
            <person name="Shapiro H."/>
            <person name="Lindquist E."/>
            <person name="Kapitonov V.V."/>
            <person name="Jurka J."/>
            <person name="Genikhovich G."/>
            <person name="Grigoriev I.V."/>
            <person name="Lucas S.M."/>
            <person name="Steele R.E."/>
            <person name="Finnerty J.R."/>
            <person name="Technau U."/>
            <person name="Martindale M.Q."/>
            <person name="Rokhsar D.S."/>
        </authorList>
    </citation>
    <scope>NUCLEOTIDE SEQUENCE [LARGE SCALE GENOMIC DNA]</scope>
    <source>
        <strain evidence="20">CH2 x CH6</strain>
    </source>
</reference>
<name>A7RZU1_NEMVE</name>
<dbReference type="Pfam" id="PF04253">
    <property type="entry name" value="TFR_dimer"/>
    <property type="match status" value="1"/>
</dbReference>
<dbReference type="InterPro" id="IPR003137">
    <property type="entry name" value="PA_domain"/>
</dbReference>
<dbReference type="InterPro" id="IPR039373">
    <property type="entry name" value="Peptidase_M28B"/>
</dbReference>
<dbReference type="FunFam" id="3.50.30.30:FF:000045">
    <property type="entry name" value="Predicted protein"/>
    <property type="match status" value="1"/>
</dbReference>
<dbReference type="Gene3D" id="3.50.30.30">
    <property type="match status" value="1"/>
</dbReference>
<proteinExistence type="inferred from homology"/>
<dbReference type="InterPro" id="IPR046450">
    <property type="entry name" value="PA_dom_sf"/>
</dbReference>
<evidence type="ECO:0000256" key="9">
    <source>
        <dbReference type="ARBA" id="ARBA00022837"/>
    </source>
</evidence>
<keyword evidence="11" id="KW-1015">Disulfide bond</keyword>
<keyword evidence="5" id="KW-0645">Protease</keyword>
<keyword evidence="10" id="KW-0482">Metalloprotease</keyword>
<dbReference type="Gene3D" id="1.20.930.40">
    <property type="entry name" value="Transferrin receptor-like, dimerisation domain"/>
    <property type="match status" value="1"/>
</dbReference>
<dbReference type="HOGENOM" id="CLU_005688_3_2_1"/>
<evidence type="ECO:0000256" key="13">
    <source>
        <dbReference type="ARBA" id="ARBA00059290"/>
    </source>
</evidence>
<evidence type="ECO:0000256" key="2">
    <source>
        <dbReference type="ARBA" id="ARBA00004221"/>
    </source>
</evidence>
<evidence type="ECO:0000313" key="21">
    <source>
        <dbReference type="Proteomes" id="UP000001593"/>
    </source>
</evidence>
<keyword evidence="4" id="KW-0031">Aminopeptidase</keyword>
<evidence type="ECO:0000313" key="20">
    <source>
        <dbReference type="EMBL" id="EDO43050.1"/>
    </source>
</evidence>
<organism evidence="20 21">
    <name type="scientific">Nematostella vectensis</name>
    <name type="common">Starlet sea anemone</name>
    <dbReference type="NCBI Taxonomy" id="45351"/>
    <lineage>
        <taxon>Eukaryota</taxon>
        <taxon>Metazoa</taxon>
        <taxon>Cnidaria</taxon>
        <taxon>Anthozoa</taxon>
        <taxon>Hexacorallia</taxon>
        <taxon>Actiniaria</taxon>
        <taxon>Edwardsiidae</taxon>
        <taxon>Nematostella</taxon>
    </lineage>
</organism>
<feature type="non-terminal residue" evidence="20">
    <location>
        <position position="663"/>
    </location>
</feature>
<evidence type="ECO:0000256" key="5">
    <source>
        <dbReference type="ARBA" id="ARBA00022670"/>
    </source>
</evidence>